<protein>
    <submittedName>
        <fullName evidence="2">Uncharacterized protein</fullName>
    </submittedName>
</protein>
<evidence type="ECO:0000313" key="2">
    <source>
        <dbReference type="EMBL" id="QHT89924.1"/>
    </source>
</evidence>
<sequence length="469" mass="51702">MASDVSRKQLQDAIKNTKNSFLKADPNQLQDYLYKSYEGISKILLNYKQGGGAAGWSASLDGYTPEEHAQLETAMKQLGGFIDPIFLQNQVQLQQGGSDFKPGVSPDSMVSYSEPFGTINPDDISIDKTYNKLKAYIANLDEQNRILAKTLGPFRFIDELKVDPILPLPPPLIPLKIPAKAIIPAIMTFLELLRVFVSFGPMSNDFLRKTLSLVLAFGDISTGSWKNAVLSALGAFGQYPLLLGIIGKLLNNTFQLMSPEIQTQLSDSIFKGAKSIFVGFWLYLFSILSPDAIRASVNNALEQLKTPLEEFNKKIGDLQAKVESELAPKGLSVTFPTVPMNMVPSLEDIQNIQVLAARPEIYCSPEFQNAIDPLMKEVPTRLVLELMGVPTQSDEMAAKCKGVPTDVAEAATEKLQPVPQIIPGGPLNLTAKMPNRKKIAFAPTPVRRGGGSRKYKKTRRSKQSRRSRR</sequence>
<feature type="region of interest" description="Disordered" evidence="1">
    <location>
        <begin position="426"/>
        <end position="469"/>
    </location>
</feature>
<accession>A0A6C0IAD9</accession>
<feature type="compositionally biased region" description="Basic residues" evidence="1">
    <location>
        <begin position="450"/>
        <end position="469"/>
    </location>
</feature>
<dbReference type="AlphaFoldDB" id="A0A6C0IAD9"/>
<evidence type="ECO:0000256" key="1">
    <source>
        <dbReference type="SAM" id="MobiDB-lite"/>
    </source>
</evidence>
<name>A0A6C0IAD9_9ZZZZ</name>
<reference evidence="2" key="1">
    <citation type="journal article" date="2020" name="Nature">
        <title>Giant virus diversity and host interactions through global metagenomics.</title>
        <authorList>
            <person name="Schulz F."/>
            <person name="Roux S."/>
            <person name="Paez-Espino D."/>
            <person name="Jungbluth S."/>
            <person name="Walsh D.A."/>
            <person name="Denef V.J."/>
            <person name="McMahon K.D."/>
            <person name="Konstantinidis K.T."/>
            <person name="Eloe-Fadrosh E.A."/>
            <person name="Kyrpides N.C."/>
            <person name="Woyke T."/>
        </authorList>
    </citation>
    <scope>NUCLEOTIDE SEQUENCE</scope>
    <source>
        <strain evidence="2">GVMAG-M-3300023184-62</strain>
    </source>
</reference>
<dbReference type="EMBL" id="MN740152">
    <property type="protein sequence ID" value="QHT89924.1"/>
    <property type="molecule type" value="Genomic_DNA"/>
</dbReference>
<organism evidence="2">
    <name type="scientific">viral metagenome</name>
    <dbReference type="NCBI Taxonomy" id="1070528"/>
    <lineage>
        <taxon>unclassified sequences</taxon>
        <taxon>metagenomes</taxon>
        <taxon>organismal metagenomes</taxon>
    </lineage>
</organism>
<proteinExistence type="predicted"/>